<evidence type="ECO:0000256" key="5">
    <source>
        <dbReference type="ARBA" id="ARBA00022898"/>
    </source>
</evidence>
<dbReference type="EMBL" id="CP117811">
    <property type="protein sequence ID" value="WDE96762.1"/>
    <property type="molecule type" value="Genomic_DNA"/>
</dbReference>
<dbReference type="InterPro" id="IPR004839">
    <property type="entry name" value="Aminotransferase_I/II_large"/>
</dbReference>
<dbReference type="InterPro" id="IPR015422">
    <property type="entry name" value="PyrdxlP-dep_Trfase_small"/>
</dbReference>
<keyword evidence="9" id="KW-1185">Reference proteome</keyword>
<keyword evidence="3 8" id="KW-0032">Aminotransferase</keyword>
<dbReference type="PANTHER" id="PTHR43488:SF2">
    <property type="entry name" value="GLUTAMATE-PYRUVATE AMINOTRANSFERASE ALAA"/>
    <property type="match status" value="1"/>
</dbReference>
<sequence length="405" mass="45447">MKKINKSSHLESVKYEIRGRVAKASERLRLDGVNVLELNIGNPGVFGFKVPDTMNMALIRNLEKSASYCASKGIYSAREAIVVDSQNQGVKGLDIDRVYLGNGVSELILMAMEGLLNLGDEMLLPSPDYPLWSAAVKISGGQPVYYPCDSATEWMPNLEEMESRITEKTRGIVVINPNNPTGAVYSREILEGIVELARKYNLIIFSDEIYSKVLYDDNEFIPMATLAEDILIVSFNGLSKSYRACGFRCGWMYLTGAVEEADSYLEGLDLLASMRLCSNVPAQWAVQTALGGYQSIFDLCSGDGRLKKQRDICFKRLSAIEGVSVVNAGGALYLFAELDLAIYNFENDEDFVLRFLEEEHVLFVHGSGFNYEKSAAFRVVFLPYKEDLQRAFDRLEQFLSRHRRK</sequence>
<evidence type="ECO:0000256" key="1">
    <source>
        <dbReference type="ARBA" id="ARBA00001933"/>
    </source>
</evidence>
<dbReference type="PRINTS" id="PR00753">
    <property type="entry name" value="ACCSYNTHASE"/>
</dbReference>
<keyword evidence="5" id="KW-0663">Pyridoxal phosphate</keyword>
<dbReference type="InterPro" id="IPR051926">
    <property type="entry name" value="Ala_Aminotransferase"/>
</dbReference>
<reference evidence="8 9" key="1">
    <citation type="submission" date="2023-02" db="EMBL/GenBank/DDBJ databases">
        <title>Genome sequence of Lentisphaera profundi SAORIC-696.</title>
        <authorList>
            <person name="Kim e."/>
            <person name="Cho J.-C."/>
            <person name="Choi A."/>
            <person name="Kang I."/>
        </authorList>
    </citation>
    <scope>NUCLEOTIDE SEQUENCE [LARGE SCALE GENOMIC DNA]</scope>
    <source>
        <strain evidence="8 9">SAORIC-696</strain>
    </source>
</reference>
<name>A0ABY7VV50_9BACT</name>
<keyword evidence="4" id="KW-0808">Transferase</keyword>
<dbReference type="PANTHER" id="PTHR43488">
    <property type="entry name" value="GLUTAMATE-PYRUVATE AMINOTRANSFERASE ALAA"/>
    <property type="match status" value="1"/>
</dbReference>
<dbReference type="SUPFAM" id="SSF53383">
    <property type="entry name" value="PLP-dependent transferases"/>
    <property type="match status" value="1"/>
</dbReference>
<evidence type="ECO:0000256" key="4">
    <source>
        <dbReference type="ARBA" id="ARBA00022679"/>
    </source>
</evidence>
<dbReference type="CDD" id="cd00609">
    <property type="entry name" value="AAT_like"/>
    <property type="match status" value="1"/>
</dbReference>
<dbReference type="EC" id="2.6.1.2" evidence="6"/>
<dbReference type="Pfam" id="PF00155">
    <property type="entry name" value="Aminotran_1_2"/>
    <property type="match status" value="1"/>
</dbReference>
<evidence type="ECO:0000256" key="3">
    <source>
        <dbReference type="ARBA" id="ARBA00022576"/>
    </source>
</evidence>
<dbReference type="InterPro" id="IPR015424">
    <property type="entry name" value="PyrdxlP-dep_Trfase"/>
</dbReference>
<proteinExistence type="inferred from homology"/>
<feature type="domain" description="Aminotransferase class I/classII large" evidence="7">
    <location>
        <begin position="35"/>
        <end position="395"/>
    </location>
</feature>
<evidence type="ECO:0000259" key="7">
    <source>
        <dbReference type="Pfam" id="PF00155"/>
    </source>
</evidence>
<evidence type="ECO:0000313" key="8">
    <source>
        <dbReference type="EMBL" id="WDE96762.1"/>
    </source>
</evidence>
<comment type="cofactor">
    <cofactor evidence="1">
        <name>pyridoxal 5'-phosphate</name>
        <dbReference type="ChEBI" id="CHEBI:597326"/>
    </cofactor>
</comment>
<evidence type="ECO:0000256" key="2">
    <source>
        <dbReference type="ARBA" id="ARBA00007441"/>
    </source>
</evidence>
<evidence type="ECO:0000313" key="9">
    <source>
        <dbReference type="Proteomes" id="UP001214250"/>
    </source>
</evidence>
<dbReference type="Proteomes" id="UP001214250">
    <property type="component" value="Chromosome 1"/>
</dbReference>
<protein>
    <recommendedName>
        <fullName evidence="6">alanine transaminase</fullName>
        <ecNumber evidence="6">2.6.1.2</ecNumber>
    </recommendedName>
</protein>
<dbReference type="GO" id="GO:0008483">
    <property type="term" value="F:transaminase activity"/>
    <property type="evidence" value="ECO:0007669"/>
    <property type="project" value="UniProtKB-KW"/>
</dbReference>
<evidence type="ECO:0000256" key="6">
    <source>
        <dbReference type="ARBA" id="ARBA00026106"/>
    </source>
</evidence>
<dbReference type="InterPro" id="IPR015421">
    <property type="entry name" value="PyrdxlP-dep_Trfase_major"/>
</dbReference>
<accession>A0ABY7VV50</accession>
<dbReference type="Gene3D" id="3.40.640.10">
    <property type="entry name" value="Type I PLP-dependent aspartate aminotransferase-like (Major domain)"/>
    <property type="match status" value="1"/>
</dbReference>
<organism evidence="8 9">
    <name type="scientific">Lentisphaera profundi</name>
    <dbReference type="NCBI Taxonomy" id="1658616"/>
    <lineage>
        <taxon>Bacteria</taxon>
        <taxon>Pseudomonadati</taxon>
        <taxon>Lentisphaerota</taxon>
        <taxon>Lentisphaeria</taxon>
        <taxon>Lentisphaerales</taxon>
        <taxon>Lentisphaeraceae</taxon>
        <taxon>Lentisphaera</taxon>
    </lineage>
</organism>
<dbReference type="RefSeq" id="WP_274150827.1">
    <property type="nucleotide sequence ID" value="NZ_CP117811.1"/>
</dbReference>
<comment type="similarity">
    <text evidence="2">Belongs to the class-I pyridoxal-phosphate-dependent aminotransferase family.</text>
</comment>
<dbReference type="Gene3D" id="3.90.1150.10">
    <property type="entry name" value="Aspartate Aminotransferase, domain 1"/>
    <property type="match status" value="1"/>
</dbReference>
<gene>
    <name evidence="8" type="ORF">PQO03_02155</name>
</gene>